<keyword evidence="8 16" id="KW-0001">2Fe-2S</keyword>
<dbReference type="PIRSF" id="PIRSF001619">
    <property type="entry name" value="Biotin_synth"/>
    <property type="match status" value="1"/>
</dbReference>
<sequence>MNFSNELKDKVLKGYKITKEEALRLYSEPSQEVFKAADEIREVFTGDKVDLCSIVNGKSGRCTENCMYCAQSMHFNTGVKEYSLLPYEEIKSQAQENQDEGVDRFSIVTSGKALVGKDFEGIVDYYKRLNDECSISLCASHGILDENSLIKLKEAGVKRYHHNVETSKNYYNKICTTHTYEDRINTINIAKKVGFEICSGGIIGLGECREDRVDMAIELEKLEVFSIPINILMPIKGTPLENQEPLSEEEILRTIAIFRFINPKSNIRLAGGRNKLQNYGDKAFKAGANATITGNLLTTCGNNVFDDRKMINNLGLKVKEII</sequence>
<comment type="catalytic activity">
    <reaction evidence="13 16">
        <text>(4R,5S)-dethiobiotin + (sulfur carrier)-SH + 2 reduced [2Fe-2S]-[ferredoxin] + 2 S-adenosyl-L-methionine = (sulfur carrier)-H + biotin + 2 5'-deoxyadenosine + 2 L-methionine + 2 oxidized [2Fe-2S]-[ferredoxin]</text>
        <dbReference type="Rhea" id="RHEA:22060"/>
        <dbReference type="Rhea" id="RHEA-COMP:10000"/>
        <dbReference type="Rhea" id="RHEA-COMP:10001"/>
        <dbReference type="Rhea" id="RHEA-COMP:14737"/>
        <dbReference type="Rhea" id="RHEA-COMP:14739"/>
        <dbReference type="ChEBI" id="CHEBI:17319"/>
        <dbReference type="ChEBI" id="CHEBI:29917"/>
        <dbReference type="ChEBI" id="CHEBI:33737"/>
        <dbReference type="ChEBI" id="CHEBI:33738"/>
        <dbReference type="ChEBI" id="CHEBI:57586"/>
        <dbReference type="ChEBI" id="CHEBI:57844"/>
        <dbReference type="ChEBI" id="CHEBI:59789"/>
        <dbReference type="ChEBI" id="CHEBI:64428"/>
        <dbReference type="ChEBI" id="CHEBI:149473"/>
        <dbReference type="EC" id="2.8.1.6"/>
    </reaction>
</comment>
<keyword evidence="6 16" id="KW-0808">Transferase</keyword>
<comment type="function">
    <text evidence="14 16">Catalyzes the conversion of dethiobiotin (DTB) to biotin by the insertion of a sulfur atom into dethiobiotin via a radical-based mechanism.</text>
</comment>
<dbReference type="SFLD" id="SFLDG01278">
    <property type="entry name" value="biotin_synthase_like"/>
    <property type="match status" value="1"/>
</dbReference>
<evidence type="ECO:0000256" key="15">
    <source>
        <dbReference type="ARBA" id="ARBA00070199"/>
    </source>
</evidence>
<feature type="domain" description="Radical SAM core" evidence="18">
    <location>
        <begin position="44"/>
        <end position="273"/>
    </location>
</feature>
<comment type="cofactor">
    <cofactor evidence="16">
        <name>[2Fe-2S] cluster</name>
        <dbReference type="ChEBI" id="CHEBI:190135"/>
    </cofactor>
    <text evidence="16">Binds 1 [2Fe-2S] cluster. The cluster is coordinated with 3 cysteines and 1 arginine.</text>
</comment>
<evidence type="ECO:0000256" key="5">
    <source>
        <dbReference type="ARBA" id="ARBA00022485"/>
    </source>
</evidence>
<evidence type="ECO:0000256" key="4">
    <source>
        <dbReference type="ARBA" id="ARBA00012236"/>
    </source>
</evidence>
<dbReference type="InterPro" id="IPR058240">
    <property type="entry name" value="rSAM_sf"/>
</dbReference>
<keyword evidence="9 16" id="KW-0479">Metal-binding</keyword>
<evidence type="ECO:0000256" key="16">
    <source>
        <dbReference type="HAMAP-Rule" id="MF_01694"/>
    </source>
</evidence>
<dbReference type="GO" id="GO:0051539">
    <property type="term" value="F:4 iron, 4 sulfur cluster binding"/>
    <property type="evidence" value="ECO:0007669"/>
    <property type="project" value="UniProtKB-KW"/>
</dbReference>
<reference evidence="19 20" key="1">
    <citation type="submission" date="2016-05" db="EMBL/GenBank/DDBJ databases">
        <title>Microbial solvent formation.</title>
        <authorList>
            <person name="Poehlein A."/>
            <person name="Montoya Solano J.D."/>
            <person name="Flitsch S."/>
            <person name="Krabben P."/>
            <person name="Duerre P."/>
            <person name="Daniel R."/>
        </authorList>
    </citation>
    <scope>NUCLEOTIDE SEQUENCE [LARGE SCALE GENOMIC DNA]</scope>
    <source>
        <strain evidence="19 20">L1-8</strain>
    </source>
</reference>
<evidence type="ECO:0000256" key="8">
    <source>
        <dbReference type="ARBA" id="ARBA00022714"/>
    </source>
</evidence>
<keyword evidence="7 16" id="KW-0949">S-adenosyl-L-methionine</keyword>
<evidence type="ECO:0000259" key="18">
    <source>
        <dbReference type="PROSITE" id="PS51918"/>
    </source>
</evidence>
<feature type="binding site" evidence="16 17">
    <location>
        <position position="198"/>
    </location>
    <ligand>
        <name>[2Fe-2S] cluster</name>
        <dbReference type="ChEBI" id="CHEBI:190135"/>
    </ligand>
</feature>
<comment type="caution">
    <text evidence="19">The sequence shown here is derived from an EMBL/GenBank/DDBJ whole genome shotgun (WGS) entry which is preliminary data.</text>
</comment>
<feature type="binding site" evidence="16 17">
    <location>
        <position position="69"/>
    </location>
    <ligand>
        <name>[4Fe-4S] cluster</name>
        <dbReference type="ChEBI" id="CHEBI:49883"/>
        <note>4Fe-4S-S-AdoMet</note>
    </ligand>
</feature>
<organism evidence="19 20">
    <name type="scientific">Clostridium saccharobutylicum</name>
    <dbReference type="NCBI Taxonomy" id="169679"/>
    <lineage>
        <taxon>Bacteria</taxon>
        <taxon>Bacillati</taxon>
        <taxon>Bacillota</taxon>
        <taxon>Clostridia</taxon>
        <taxon>Eubacteriales</taxon>
        <taxon>Clostridiaceae</taxon>
        <taxon>Clostridium</taxon>
    </lineage>
</organism>
<gene>
    <name evidence="19" type="primary">bioB_1</name>
    <name evidence="16" type="synonym">bioB</name>
    <name evidence="19" type="ORF">CLOSAC_09700</name>
</gene>
<dbReference type="InterPro" id="IPR013785">
    <property type="entry name" value="Aldolase_TIM"/>
</dbReference>
<dbReference type="Gene3D" id="3.20.20.70">
    <property type="entry name" value="Aldolase class I"/>
    <property type="match status" value="1"/>
</dbReference>
<name>A0A1S8NJS8_CLOSA</name>
<dbReference type="InterPro" id="IPR006638">
    <property type="entry name" value="Elp3/MiaA/NifB-like_rSAM"/>
</dbReference>
<dbReference type="InterPro" id="IPR007197">
    <property type="entry name" value="rSAM"/>
</dbReference>
<evidence type="ECO:0000256" key="11">
    <source>
        <dbReference type="ARBA" id="ARBA00023004"/>
    </source>
</evidence>
<evidence type="ECO:0000256" key="3">
    <source>
        <dbReference type="ARBA" id="ARBA00011738"/>
    </source>
</evidence>
<dbReference type="EC" id="2.8.1.6" evidence="4 16"/>
<keyword evidence="11 16" id="KW-0408">Iron</keyword>
<evidence type="ECO:0000256" key="1">
    <source>
        <dbReference type="ARBA" id="ARBA00004942"/>
    </source>
</evidence>
<evidence type="ECO:0000256" key="10">
    <source>
        <dbReference type="ARBA" id="ARBA00022756"/>
    </source>
</evidence>
<feature type="binding site" evidence="16 17">
    <location>
        <position position="62"/>
    </location>
    <ligand>
        <name>[4Fe-4S] cluster</name>
        <dbReference type="ChEBI" id="CHEBI:49883"/>
        <note>4Fe-4S-S-AdoMet</note>
    </ligand>
</feature>
<dbReference type="InterPro" id="IPR002684">
    <property type="entry name" value="Biotin_synth/BioAB"/>
</dbReference>
<dbReference type="GO" id="GO:0005506">
    <property type="term" value="F:iron ion binding"/>
    <property type="evidence" value="ECO:0007669"/>
    <property type="project" value="UniProtKB-UniRule"/>
</dbReference>
<comment type="cofactor">
    <cofactor evidence="17">
        <name>[2Fe-2S] cluster</name>
        <dbReference type="ChEBI" id="CHEBI:190135"/>
    </cofactor>
    <text evidence="17">Binds 1 [2Fe-2S] cluster. The cluster is coordinated with 3 cysteines and 1 arginine.</text>
</comment>
<dbReference type="EMBL" id="LZYZ01000001">
    <property type="protein sequence ID" value="OOM16678.1"/>
    <property type="molecule type" value="Genomic_DNA"/>
</dbReference>
<dbReference type="AlphaFoldDB" id="A0A1S8NJS8"/>
<dbReference type="SUPFAM" id="SSF102114">
    <property type="entry name" value="Radical SAM enzymes"/>
    <property type="match status" value="1"/>
</dbReference>
<dbReference type="GO" id="GO:0009102">
    <property type="term" value="P:biotin biosynthetic process"/>
    <property type="evidence" value="ECO:0007669"/>
    <property type="project" value="UniProtKB-UniRule"/>
</dbReference>
<feature type="binding site" evidence="16 17">
    <location>
        <position position="66"/>
    </location>
    <ligand>
        <name>[4Fe-4S] cluster</name>
        <dbReference type="ChEBI" id="CHEBI:49883"/>
        <note>4Fe-4S-S-AdoMet</note>
    </ligand>
</feature>
<feature type="binding site" evidence="16 17">
    <location>
        <position position="138"/>
    </location>
    <ligand>
        <name>[2Fe-2S] cluster</name>
        <dbReference type="ChEBI" id="CHEBI:190135"/>
    </ligand>
</feature>
<dbReference type="GO" id="GO:0004076">
    <property type="term" value="F:biotin synthase activity"/>
    <property type="evidence" value="ECO:0007669"/>
    <property type="project" value="UniProtKB-UniRule"/>
</dbReference>
<evidence type="ECO:0000256" key="9">
    <source>
        <dbReference type="ARBA" id="ARBA00022723"/>
    </source>
</evidence>
<evidence type="ECO:0000313" key="19">
    <source>
        <dbReference type="EMBL" id="OOM16678.1"/>
    </source>
</evidence>
<evidence type="ECO:0000256" key="17">
    <source>
        <dbReference type="PIRSR" id="PIRSR001619-1"/>
    </source>
</evidence>
<accession>A0A1S8NJS8</accession>
<dbReference type="SMART" id="SM00729">
    <property type="entry name" value="Elp3"/>
    <property type="match status" value="1"/>
</dbReference>
<dbReference type="Pfam" id="PF06968">
    <property type="entry name" value="BATS"/>
    <property type="match status" value="1"/>
</dbReference>
<dbReference type="FunFam" id="3.20.20.70:FF:000026">
    <property type="entry name" value="Biotin synthase"/>
    <property type="match status" value="1"/>
</dbReference>
<dbReference type="SMART" id="SM00876">
    <property type="entry name" value="BATS"/>
    <property type="match status" value="1"/>
</dbReference>
<dbReference type="STRING" id="169679.CSACC_43620"/>
<dbReference type="Pfam" id="PF04055">
    <property type="entry name" value="Radical_SAM"/>
    <property type="match status" value="1"/>
</dbReference>
<dbReference type="RefSeq" id="WP_077864357.1">
    <property type="nucleotide sequence ID" value="NZ_LZYZ01000001.1"/>
</dbReference>
<dbReference type="NCBIfam" id="TIGR00433">
    <property type="entry name" value="bioB"/>
    <property type="match status" value="1"/>
</dbReference>
<protein>
    <recommendedName>
        <fullName evidence="15 16">Biotin synthase</fullName>
        <ecNumber evidence="4 16">2.8.1.6</ecNumber>
    </recommendedName>
</protein>
<evidence type="ECO:0000256" key="14">
    <source>
        <dbReference type="ARBA" id="ARBA00057568"/>
    </source>
</evidence>
<feature type="binding site" evidence="16 17">
    <location>
        <position position="106"/>
    </location>
    <ligand>
        <name>[2Fe-2S] cluster</name>
        <dbReference type="ChEBI" id="CHEBI:190135"/>
    </ligand>
</feature>
<dbReference type="InterPro" id="IPR010722">
    <property type="entry name" value="BATS_dom"/>
</dbReference>
<keyword evidence="5 16" id="KW-0004">4Fe-4S</keyword>
<feature type="binding site" evidence="16 17">
    <location>
        <position position="268"/>
    </location>
    <ligand>
        <name>[2Fe-2S] cluster</name>
        <dbReference type="ChEBI" id="CHEBI:190135"/>
    </ligand>
</feature>
<dbReference type="CDD" id="cd01335">
    <property type="entry name" value="Radical_SAM"/>
    <property type="match status" value="1"/>
</dbReference>
<evidence type="ECO:0000256" key="13">
    <source>
        <dbReference type="ARBA" id="ARBA00051157"/>
    </source>
</evidence>
<dbReference type="Proteomes" id="UP000191154">
    <property type="component" value="Unassembled WGS sequence"/>
</dbReference>
<dbReference type="UniPathway" id="UPA00078">
    <property type="reaction ID" value="UER00162"/>
</dbReference>
<comment type="pathway">
    <text evidence="1 16">Cofactor biosynthesis; biotin biosynthesis; biotin from 7,8-diaminononanoate: step 2/2.</text>
</comment>
<proteinExistence type="inferred from homology"/>
<comment type="similarity">
    <text evidence="2 16">Belongs to the radical SAM superfamily. Biotin synthase family.</text>
</comment>
<comment type="subunit">
    <text evidence="3 16">Homodimer.</text>
</comment>
<dbReference type="HAMAP" id="MF_01694">
    <property type="entry name" value="BioB"/>
    <property type="match status" value="1"/>
</dbReference>
<dbReference type="PANTHER" id="PTHR22976:SF2">
    <property type="entry name" value="BIOTIN SYNTHASE, MITOCHONDRIAL"/>
    <property type="match status" value="1"/>
</dbReference>
<dbReference type="SFLD" id="SFLDS00029">
    <property type="entry name" value="Radical_SAM"/>
    <property type="match status" value="1"/>
</dbReference>
<keyword evidence="12 16" id="KW-0411">Iron-sulfur</keyword>
<dbReference type="InterPro" id="IPR024177">
    <property type="entry name" value="Biotin_synthase"/>
</dbReference>
<evidence type="ECO:0000256" key="12">
    <source>
        <dbReference type="ARBA" id="ARBA00023014"/>
    </source>
</evidence>
<evidence type="ECO:0000256" key="7">
    <source>
        <dbReference type="ARBA" id="ARBA00022691"/>
    </source>
</evidence>
<comment type="cofactor">
    <cofactor evidence="16 17">
        <name>[4Fe-4S] cluster</name>
        <dbReference type="ChEBI" id="CHEBI:49883"/>
    </cofactor>
    <text evidence="16 17">Binds 1 [4Fe-4S] cluster. The cluster is coordinated with 3 cysteines and an exchangeable S-adenosyl-L-methionine.</text>
</comment>
<dbReference type="GO" id="GO:0051537">
    <property type="term" value="F:2 iron, 2 sulfur cluster binding"/>
    <property type="evidence" value="ECO:0007669"/>
    <property type="project" value="UniProtKB-KW"/>
</dbReference>
<evidence type="ECO:0000256" key="6">
    <source>
        <dbReference type="ARBA" id="ARBA00022679"/>
    </source>
</evidence>
<keyword evidence="10 16" id="KW-0093">Biotin biosynthesis</keyword>
<evidence type="ECO:0000256" key="2">
    <source>
        <dbReference type="ARBA" id="ARBA00010765"/>
    </source>
</evidence>
<dbReference type="SFLD" id="SFLDG01060">
    <property type="entry name" value="BATS_domain_containing"/>
    <property type="match status" value="1"/>
</dbReference>
<dbReference type="PROSITE" id="PS51918">
    <property type="entry name" value="RADICAL_SAM"/>
    <property type="match status" value="1"/>
</dbReference>
<evidence type="ECO:0000313" key="20">
    <source>
        <dbReference type="Proteomes" id="UP000191154"/>
    </source>
</evidence>
<dbReference type="PANTHER" id="PTHR22976">
    <property type="entry name" value="BIOTIN SYNTHASE"/>
    <property type="match status" value="1"/>
</dbReference>